<evidence type="ECO:0000313" key="1">
    <source>
        <dbReference type="EMBL" id="KAJ9111796.1"/>
    </source>
</evidence>
<name>A0ACC2WL26_9TREE</name>
<dbReference type="EMBL" id="JASBWU010000028">
    <property type="protein sequence ID" value="KAJ9111796.1"/>
    <property type="molecule type" value="Genomic_DNA"/>
</dbReference>
<proteinExistence type="predicted"/>
<keyword evidence="2" id="KW-1185">Reference proteome</keyword>
<protein>
    <submittedName>
        <fullName evidence="1">Uncharacterized protein</fullName>
    </submittedName>
</protein>
<evidence type="ECO:0000313" key="2">
    <source>
        <dbReference type="Proteomes" id="UP001243375"/>
    </source>
</evidence>
<gene>
    <name evidence="1" type="ORF">QFC22_006455</name>
</gene>
<reference evidence="1" key="1">
    <citation type="submission" date="2023-04" db="EMBL/GenBank/DDBJ databases">
        <title>Draft Genome sequencing of Naganishia species isolated from polar environments using Oxford Nanopore Technology.</title>
        <authorList>
            <person name="Leo P."/>
            <person name="Venkateswaran K."/>
        </authorList>
    </citation>
    <scope>NUCLEOTIDE SEQUENCE</scope>
    <source>
        <strain evidence="1">MNA-CCFEE 5425</strain>
    </source>
</reference>
<organism evidence="1 2">
    <name type="scientific">Naganishia vaughanmartiniae</name>
    <dbReference type="NCBI Taxonomy" id="1424756"/>
    <lineage>
        <taxon>Eukaryota</taxon>
        <taxon>Fungi</taxon>
        <taxon>Dikarya</taxon>
        <taxon>Basidiomycota</taxon>
        <taxon>Agaricomycotina</taxon>
        <taxon>Tremellomycetes</taxon>
        <taxon>Filobasidiales</taxon>
        <taxon>Filobasidiaceae</taxon>
        <taxon>Naganishia</taxon>
    </lineage>
</organism>
<dbReference type="Proteomes" id="UP001243375">
    <property type="component" value="Unassembled WGS sequence"/>
</dbReference>
<sequence length="1846" mass="200070">MITTKKGISKPSWLLLVPANCLLSTVIAATYGYPKENHKNIAFYFNDTPVFASASASTSATSTLVPPVTATVSDDATDNAFDSEAAGSGTMGIAKAGQFYTAGPTPTGSLYSATSYDATTGQAQPTHSAVSSSSPLPPVQHVVRQVTGVGDFPQTYDNHKRLYVDFQYSDILHEREVIDVSPNISDLPSACHYNPEQLSVNLQNLEVVQEVTDGSHDLKHLPQLHDNLEQPSVDTQDRGFSPVVGDLADAFIDIPKATKTNTDDSKAFNGSEPHQGRMESTEEPYMDEHASPVGSFMDDAEKRRRIVLSSQSSPVINRVFGPFKGLALDFGINWLPKNWNPYNDPPMLGHIVEEWNRLISEQKRQNAETDINNKILRGNVQSVGITLNDFKRKMKVFRLTETRSQERDDRANERETELDAREAETAKTKQEAEALLETANEAVRQVKQRSLHKALRDVSRGHFSQLTDSRSTAVSVPQPTPFWRVLKAQPYCPVPESPLAIRTAQTVCQLWGRTQAWLRSVDWRSVGEGMWRWLVNAGHRVSTLLYHLCWFFVLYVCRSKIEKSFVSPPGPPRFPGDLPDLDDLEDDRHRRQSSNSHYQQFVTPHARLGDVEPRRRGRYGLVSRSPSPENLEVILSRPVTPTQLIPESTSGLANGIRSVFDEQRGRLVERAPSLRRSRSSSPSMILSRSEDRVRPTIATPSPPVPIEPATDSEPEGRSLHVSSTSDVVNDAIVSLLRPDLVTSSVLDTHSPSVQLDAVEADPSAQVVPQAAAEDTEIVVALVQRDTSVATVSYNTAPCSSEPPVPESATDNVEIVLQPQPDASGGTTVTNEVLNNAQNLHEEDVEVSAPQQPLDHTAATFDHVNDAADGLQPGLAVDSVFDTPGVHPEAGDAVTSEPPAVQMLVRMATEDTEIMLPVQQEACISSVSCKPSPCNVGLSVSESAIQGVESRPAPETYASGQTTAVSPVSNTTQASQEEEKDAVEVSARLRQAPPTMKSVAPSDSTVNFERRAIPAPARSMPSQQQLHTPSKQIKASFRRVAFSPEPSVTIIPHDEGKDDLATVGQAIVIPDPVVVERKAETPEAPASPVVAMETVPNLVKDAPLSAAFVAQLQTALLTAMHVDDGPAPFLLSELPSVLTEIKNESIVTAMDVEQSARSAASVDQAIAPTDLIVVERVGETLEAPVLPVRSTSLVFSMETQLALTENVPQAVNLAELQSPMDVEDLEVAETHPELSTAMDIEDEHAPFLLGELFSALTEIESERIVIEEVHLASHEMMDVKKEGVTVGTDAVNREAEDAMDATMVGEAEDTTLKVENVMLKLELEDATLEMENANTGIDDMMGETSASDGPFMDRTDIEMDSSLQEPEQPGHASSNDARPSESTARPSTVLHYPPFIPPVPKLSVFSAPQHLLSVTNFPMFKLPAPLPARVSTWTGNSGVEFNCEGKASPSPQARTDTTESCFSITTVPKKVRKLDHLNIVEGSPASQLLAPSLPAVGPAASLRNTAQPFSLQVTAQLSAIEEEKPWEMNKVQTEELLESLTKEATDSANSVTDSATPVVTVGNPTETSPVLRRRINSDGRMTSVPVQSRWKPTKPKAKITEPAISLLTTSTASAPASSDIANEQSVTANVPAPKGKTYLPWEYEKASTKVVMDILGEQLAAEAQIYGQLYRPLGTAWPASSTTEVPVRQQVADNAAGEPMTMNENMPANVALQQAQTLRRPVGPEQPSSIANQQNLEALTTNLPLNVPPPATTDAFPVFSNAHESQVVDDDNGSMNGNAPPADLDARTDENAVNDHFNILAALSDVNVVPHTDNRAEGGPDPGYESMSDVDLENADNLWSLEDGYRT</sequence>
<accession>A0ACC2WL26</accession>
<comment type="caution">
    <text evidence="1">The sequence shown here is derived from an EMBL/GenBank/DDBJ whole genome shotgun (WGS) entry which is preliminary data.</text>
</comment>